<feature type="domain" description="Cytochrome c-552/4" evidence="2">
    <location>
        <begin position="24"/>
        <end position="94"/>
    </location>
</feature>
<reference evidence="3" key="1">
    <citation type="journal article" date="2020" name="mSystems">
        <title>Genome- and Community-Level Interaction Insights into Carbon Utilization and Element Cycling Functions of Hydrothermarchaeota in Hydrothermal Sediment.</title>
        <authorList>
            <person name="Zhou Z."/>
            <person name="Liu Y."/>
            <person name="Xu W."/>
            <person name="Pan J."/>
            <person name="Luo Z.H."/>
            <person name="Li M."/>
        </authorList>
    </citation>
    <scope>NUCLEOTIDE SEQUENCE [LARGE SCALE GENOMIC DNA]</scope>
    <source>
        <strain evidence="3">HyVt-507</strain>
    </source>
</reference>
<protein>
    <recommendedName>
        <fullName evidence="2">Cytochrome c-552/4 domain-containing protein</fullName>
    </recommendedName>
</protein>
<keyword evidence="1" id="KW-0732">Signal</keyword>
<organism evidence="3">
    <name type="scientific">Sulfurimonas autotrophica</name>
    <dbReference type="NCBI Taxonomy" id="202747"/>
    <lineage>
        <taxon>Bacteria</taxon>
        <taxon>Pseudomonadati</taxon>
        <taxon>Campylobacterota</taxon>
        <taxon>Epsilonproteobacteria</taxon>
        <taxon>Campylobacterales</taxon>
        <taxon>Sulfurimonadaceae</taxon>
        <taxon>Sulfurimonas</taxon>
    </lineage>
</organism>
<dbReference type="InterPro" id="IPR023155">
    <property type="entry name" value="Cyt_c-552/4"/>
</dbReference>
<dbReference type="EMBL" id="DRNH01000023">
    <property type="protein sequence ID" value="HFB53167.1"/>
    <property type="molecule type" value="Genomic_DNA"/>
</dbReference>
<feature type="chain" id="PRO_5028019733" description="Cytochrome c-552/4 domain-containing protein" evidence="1">
    <location>
        <begin position="20"/>
        <end position="367"/>
    </location>
</feature>
<name>A0A7C3C0E1_9BACT</name>
<dbReference type="AlphaFoldDB" id="A0A7C3C0E1"/>
<dbReference type="InterPro" id="IPR036280">
    <property type="entry name" value="Multihaem_cyt_sf"/>
</dbReference>
<evidence type="ECO:0000256" key="1">
    <source>
        <dbReference type="SAM" id="SignalP"/>
    </source>
</evidence>
<evidence type="ECO:0000259" key="2">
    <source>
        <dbReference type="Pfam" id="PF13435"/>
    </source>
</evidence>
<dbReference type="Pfam" id="PF13435">
    <property type="entry name" value="Cytochrome_C554"/>
    <property type="match status" value="1"/>
</dbReference>
<comment type="caution">
    <text evidence="3">The sequence shown here is derived from an EMBL/GenBank/DDBJ whole genome shotgun (WGS) entry which is preliminary data.</text>
</comment>
<feature type="signal peptide" evidence="1">
    <location>
        <begin position="1"/>
        <end position="19"/>
    </location>
</feature>
<dbReference type="Proteomes" id="UP000886390">
    <property type="component" value="Unassembled WGS sequence"/>
</dbReference>
<dbReference type="SUPFAM" id="SSF48695">
    <property type="entry name" value="Multiheme cytochromes"/>
    <property type="match status" value="1"/>
</dbReference>
<dbReference type="Gene3D" id="1.10.1130.10">
    <property type="entry name" value="Flavocytochrome C3, Chain A"/>
    <property type="match status" value="1"/>
</dbReference>
<evidence type="ECO:0000313" key="3">
    <source>
        <dbReference type="EMBL" id="HFB53167.1"/>
    </source>
</evidence>
<accession>A0A7C3C0E1</accession>
<sequence>MKTLLSLTLLIFSFITLSANENKVCQKCHPLIYKEYYSSIHRKSSLPNDAIYKALYEKEVKDKAKQECSRCHSPSTKTEEDTKEAPISCIYCHTIKDIKESDSANHNLLRGKKRDFYSAEAAKRHEAKVKYETTSSFFGLIKRSKNSPYHQIEYNNENYYNGNVCMGCHSHVNNAHDFDIIMLDAYIDKKDKHTCISCHMPQVMGSKTTLSDTKTHAYHGIAGLHQLSEDLGKYIDLSVVKDTKGFTVHIKNQANHALFGQAYREGILQVSIEREGKIIELKPFVFKRTFGKDGKASMPFEATEVLKDTLIYAKKNVHYDTALQKGDKVTLTLGFRLISKEAAKALELKDSEELTKVKVLKTESFQF</sequence>
<gene>
    <name evidence="3" type="ORF">ENJ67_00410</name>
</gene>
<proteinExistence type="predicted"/>